<feature type="compositionally biased region" description="Basic and acidic residues" evidence="3">
    <location>
        <begin position="255"/>
        <end position="271"/>
    </location>
</feature>
<dbReference type="Gene3D" id="3.90.1150.10">
    <property type="entry name" value="Aspartate Aminotransferase, domain 1"/>
    <property type="match status" value="1"/>
</dbReference>
<feature type="region of interest" description="Disordered" evidence="3">
    <location>
        <begin position="73"/>
        <end position="111"/>
    </location>
</feature>
<dbReference type="GO" id="GO:0030170">
    <property type="term" value="F:pyridoxal phosphate binding"/>
    <property type="evidence" value="ECO:0007669"/>
    <property type="project" value="InterPro"/>
</dbReference>
<dbReference type="eggNOG" id="COG0079">
    <property type="taxonomic scope" value="Bacteria"/>
</dbReference>
<feature type="domain" description="Aminotransferase class I/classII large" evidence="4">
    <location>
        <begin position="293"/>
        <end position="469"/>
    </location>
</feature>
<reference evidence="5" key="1">
    <citation type="submission" date="2009-04" db="EMBL/GenBank/DDBJ databases">
        <authorList>
            <person name="Weinstock G."/>
            <person name="Sodergren E."/>
            <person name="Clifton S."/>
            <person name="Fulton L."/>
            <person name="Fulton B."/>
            <person name="Courtney L."/>
            <person name="Fronick C."/>
            <person name="Harrison M."/>
            <person name="Strong C."/>
            <person name="Farmer C."/>
            <person name="Delahaunty K."/>
            <person name="Markovic C."/>
            <person name="Hall O."/>
            <person name="Minx P."/>
            <person name="Tomlinson C."/>
            <person name="Mitreva M."/>
            <person name="Nelson J."/>
            <person name="Hou S."/>
            <person name="Wollam A."/>
            <person name="Pepin K.H."/>
            <person name="Johnson M."/>
            <person name="Bhonagiri V."/>
            <person name="Nash W.E."/>
            <person name="Warren W."/>
            <person name="Chinwalla A."/>
            <person name="Mardis E.R."/>
            <person name="Wilson R.K."/>
        </authorList>
    </citation>
    <scope>NUCLEOTIDE SEQUENCE [LARGE SCALE GENOMIC DNA]</scope>
    <source>
        <strain evidence="5">DSM 14600</strain>
    </source>
</reference>
<dbReference type="HOGENOM" id="CLU_017584_3_2_9"/>
<keyword evidence="6" id="KW-1185">Reference proteome</keyword>
<comment type="cofactor">
    <cofactor evidence="1">
        <name>pyridoxal 5'-phosphate</name>
        <dbReference type="ChEBI" id="CHEBI:597326"/>
    </cofactor>
</comment>
<evidence type="ECO:0000313" key="6">
    <source>
        <dbReference type="Proteomes" id="UP000003494"/>
    </source>
</evidence>
<feature type="domain" description="Aminotransferase class I/classII large" evidence="4">
    <location>
        <begin position="117"/>
        <end position="224"/>
    </location>
</feature>
<proteinExistence type="predicted"/>
<feature type="region of interest" description="Disordered" evidence="3">
    <location>
        <begin position="255"/>
        <end position="281"/>
    </location>
</feature>
<keyword evidence="2" id="KW-0663">Pyridoxal phosphate</keyword>
<dbReference type="AlphaFoldDB" id="C4GBH1"/>
<dbReference type="CDD" id="cd00609">
    <property type="entry name" value="AAT_like"/>
    <property type="match status" value="1"/>
</dbReference>
<dbReference type="InterPro" id="IPR015421">
    <property type="entry name" value="PyrdxlP-dep_Trfase_major"/>
</dbReference>
<protein>
    <submittedName>
        <fullName evidence="5">Aminotransferase, class I/II</fullName>
        <ecNumber evidence="5">2.6.1.-</ecNumber>
    </submittedName>
</protein>
<dbReference type="InterPro" id="IPR015424">
    <property type="entry name" value="PyrdxlP-dep_Trfase"/>
</dbReference>
<comment type="caution">
    <text evidence="5">The sequence shown here is derived from an EMBL/GenBank/DDBJ whole genome shotgun (WGS) entry which is preliminary data.</text>
</comment>
<evidence type="ECO:0000256" key="1">
    <source>
        <dbReference type="ARBA" id="ARBA00001933"/>
    </source>
</evidence>
<gene>
    <name evidence="5" type="ORF">GCWU000342_01272</name>
</gene>
<feature type="compositionally biased region" description="Basic and acidic residues" evidence="3">
    <location>
        <begin position="84"/>
        <end position="111"/>
    </location>
</feature>
<dbReference type="SUPFAM" id="SSF53383">
    <property type="entry name" value="PLP-dependent transferases"/>
    <property type="match status" value="1"/>
</dbReference>
<evidence type="ECO:0000259" key="4">
    <source>
        <dbReference type="Pfam" id="PF00155"/>
    </source>
</evidence>
<dbReference type="STRING" id="626523.GCWU000342_01272"/>
<dbReference type="InterPro" id="IPR004839">
    <property type="entry name" value="Aminotransferase_I/II_large"/>
</dbReference>
<dbReference type="PANTHER" id="PTHR42885">
    <property type="entry name" value="HISTIDINOL-PHOSPHATE AMINOTRANSFERASE-RELATED"/>
    <property type="match status" value="1"/>
</dbReference>
<keyword evidence="5" id="KW-0808">Transferase</keyword>
<dbReference type="PANTHER" id="PTHR42885:SF1">
    <property type="entry name" value="THREONINE-PHOSPHATE DECARBOXYLASE"/>
    <property type="match status" value="1"/>
</dbReference>
<evidence type="ECO:0000256" key="2">
    <source>
        <dbReference type="ARBA" id="ARBA00022898"/>
    </source>
</evidence>
<accession>C4GBH1</accession>
<dbReference type="Gene3D" id="3.40.640.10">
    <property type="entry name" value="Type I PLP-dependent aspartate aminotransferase-like (Major domain)"/>
    <property type="match status" value="1"/>
</dbReference>
<dbReference type="EC" id="2.6.1.-" evidence="5"/>
<evidence type="ECO:0000256" key="3">
    <source>
        <dbReference type="SAM" id="MobiDB-lite"/>
    </source>
</evidence>
<dbReference type="Proteomes" id="UP000003494">
    <property type="component" value="Unassembled WGS sequence"/>
</dbReference>
<dbReference type="InterPro" id="IPR015422">
    <property type="entry name" value="PyrdxlP-dep_Trfase_small"/>
</dbReference>
<dbReference type="GO" id="GO:0008483">
    <property type="term" value="F:transaminase activity"/>
    <property type="evidence" value="ECO:0007669"/>
    <property type="project" value="UniProtKB-KW"/>
</dbReference>
<sequence length="492" mass="55604">MRYMDLHGGNIYPSPVALDFSVNVNPLGPPEEIKRALDKPEVWLNRYPQLDHRKEEKRLLGFLGLSGERKAYERGKGQNFPDDSVPKVDGEEEKEAEREGKEEKEEAEREGAKIGSLLGSGASELLMTYFLVKRPHRVLLADPSFYGYRRAALAVGAELLSYPLREEEDFLLDEGFLEQMDKKPDLILLANPNNPNGGRIKEELLEKILRRAAACRIPVMLDLCFMPLSLLLHGENAHQNPHAGTEGNLELEKELHGENTRENPDVSKGPDQEDWIQSSQGTVKESDSAAWSSRRTYAALLQKYFAWHRELLVLGAFTKTFAIPSLRLGYLLGDSEHLAGIRQGLPEWNLSLPAQIALDELFGMGENGRLDAYLKETSQLLKEENSYLRKALGGLGFRVCGGEGNFILFADPAEEKWRQEGIFSEEQSLGQILRKEKLLIRDCGNYRGLGKGFYRVAVLDHEKNQTLIRLLGRIVEGREKRPPSEQTGKRER</sequence>
<dbReference type="EMBL" id="ACIP02000002">
    <property type="protein sequence ID" value="EEP28464.1"/>
    <property type="molecule type" value="Genomic_DNA"/>
</dbReference>
<evidence type="ECO:0000313" key="5">
    <source>
        <dbReference type="EMBL" id="EEP28464.1"/>
    </source>
</evidence>
<organism evidence="5 6">
    <name type="scientific">Shuttleworthella satelles DSM 14600</name>
    <dbReference type="NCBI Taxonomy" id="626523"/>
    <lineage>
        <taxon>Bacteria</taxon>
        <taxon>Bacillati</taxon>
        <taxon>Bacillota</taxon>
        <taxon>Clostridia</taxon>
        <taxon>Lachnospirales</taxon>
        <taxon>Lachnospiraceae</taxon>
        <taxon>Shuttleworthella</taxon>
    </lineage>
</organism>
<name>C4GBH1_9FIRM</name>
<dbReference type="Pfam" id="PF00155">
    <property type="entry name" value="Aminotran_1_2"/>
    <property type="match status" value="2"/>
</dbReference>
<keyword evidence="5" id="KW-0032">Aminotransferase</keyword>